<dbReference type="PANTHER" id="PTHR43135">
    <property type="entry name" value="ALPHA-D-RIBOSE 1-METHYLPHOSPHONATE 5-TRIPHOSPHATE DIPHOSPHATASE"/>
    <property type="match status" value="1"/>
</dbReference>
<keyword evidence="3" id="KW-1185">Reference proteome</keyword>
<name>A0ABT9WV98_9BACI</name>
<dbReference type="Pfam" id="PF01979">
    <property type="entry name" value="Amidohydro_1"/>
    <property type="match status" value="1"/>
</dbReference>
<gene>
    <name evidence="2" type="ORF">J2S08_003110</name>
</gene>
<dbReference type="RefSeq" id="WP_307231054.1">
    <property type="nucleotide sequence ID" value="NZ_JAUSTT010000020.1"/>
</dbReference>
<evidence type="ECO:0000259" key="1">
    <source>
        <dbReference type="Pfam" id="PF01979"/>
    </source>
</evidence>
<dbReference type="SUPFAM" id="SSF51338">
    <property type="entry name" value="Composite domain of metallo-dependent hydrolases"/>
    <property type="match status" value="1"/>
</dbReference>
<dbReference type="InterPro" id="IPR051781">
    <property type="entry name" value="Metallo-dep_Hydrolase"/>
</dbReference>
<dbReference type="Gene3D" id="3.20.20.140">
    <property type="entry name" value="Metal-dependent hydrolases"/>
    <property type="match status" value="1"/>
</dbReference>
<evidence type="ECO:0000313" key="3">
    <source>
        <dbReference type="Proteomes" id="UP001223586"/>
    </source>
</evidence>
<dbReference type="InterPro" id="IPR032466">
    <property type="entry name" value="Metal_Hydrolase"/>
</dbReference>
<dbReference type="InterPro" id="IPR011059">
    <property type="entry name" value="Metal-dep_hydrolase_composite"/>
</dbReference>
<protein>
    <submittedName>
        <fullName evidence="2">Imidazolonepropionase-like amidohydrolase</fullName>
    </submittedName>
</protein>
<proteinExistence type="predicted"/>
<dbReference type="Proteomes" id="UP001223586">
    <property type="component" value="Unassembled WGS sequence"/>
</dbReference>
<dbReference type="PANTHER" id="PTHR43135:SF3">
    <property type="entry name" value="ALPHA-D-RIBOSE 1-METHYLPHOSPHONATE 5-TRIPHOSPHATE DIPHOSPHATASE"/>
    <property type="match status" value="1"/>
</dbReference>
<reference evidence="2 3" key="1">
    <citation type="submission" date="2023-07" db="EMBL/GenBank/DDBJ databases">
        <title>Genomic Encyclopedia of Type Strains, Phase IV (KMG-IV): sequencing the most valuable type-strain genomes for metagenomic binning, comparative biology and taxonomic classification.</title>
        <authorList>
            <person name="Goeker M."/>
        </authorList>
    </citation>
    <scope>NUCLEOTIDE SEQUENCE [LARGE SCALE GENOMIC DNA]</scope>
    <source>
        <strain evidence="2 3">DSM 23837</strain>
    </source>
</reference>
<accession>A0ABT9WV98</accession>
<feature type="domain" description="Amidohydrolase-related" evidence="1">
    <location>
        <begin position="56"/>
        <end position="375"/>
    </location>
</feature>
<sequence length="386" mass="42740">MLKGIYQITIDRVGGSMIPNGVIIFSEKGIHFVGKEGEAIPFSHSEIEWIDGKNGVLTPGLIDVHTHLGIHQTGIGWEGHDFNETSEPMTPHLRAIDGIYSFDQGYWDAVKAGVTTVQVLPGSANVVGGLTAVIKVKPDRSVEEQMIQFPAGLKIAFGENPKRVHGQKGRSGVTRMGIAGMLREAFYHALERANKNKLDLRTESYLLALNRDIPVRAHAHRADDILTALRIAKEFQLDLTIEHVTDGIRVAKEIKQSGYPVVIGPTLSSKSKVELALKTWDIYHVFEELDIPFSITTDHPVVPIDQLLTTTRLAIGNGLSPKRALQAVTINAAKHLHLEKRLGSLDVGKDADFVLWSSHPLHDFHGHVRQTWIDGECIWSKEENEI</sequence>
<evidence type="ECO:0000313" key="2">
    <source>
        <dbReference type="EMBL" id="MDQ0177231.1"/>
    </source>
</evidence>
<dbReference type="EMBL" id="JAUSTT010000020">
    <property type="protein sequence ID" value="MDQ0177231.1"/>
    <property type="molecule type" value="Genomic_DNA"/>
</dbReference>
<dbReference type="InterPro" id="IPR006680">
    <property type="entry name" value="Amidohydro-rel"/>
</dbReference>
<organism evidence="2 3">
    <name type="scientific">Bacillus chungangensis</name>
    <dbReference type="NCBI Taxonomy" id="587633"/>
    <lineage>
        <taxon>Bacteria</taxon>
        <taxon>Bacillati</taxon>
        <taxon>Bacillota</taxon>
        <taxon>Bacilli</taxon>
        <taxon>Bacillales</taxon>
        <taxon>Bacillaceae</taxon>
        <taxon>Bacillus</taxon>
    </lineage>
</organism>
<comment type="caution">
    <text evidence="2">The sequence shown here is derived from an EMBL/GenBank/DDBJ whole genome shotgun (WGS) entry which is preliminary data.</text>
</comment>
<dbReference type="SUPFAM" id="SSF51556">
    <property type="entry name" value="Metallo-dependent hydrolases"/>
    <property type="match status" value="1"/>
</dbReference>
<dbReference type="CDD" id="cd01309">
    <property type="entry name" value="Met_dep_hydrolase_C"/>
    <property type="match status" value="1"/>
</dbReference>